<dbReference type="GO" id="GO:0006412">
    <property type="term" value="P:translation"/>
    <property type="evidence" value="ECO:0007669"/>
    <property type="project" value="UniProtKB-UniRule"/>
</dbReference>
<accession>A0A7C3ZTY6</accession>
<comment type="similarity">
    <text evidence="2">Belongs to the GatC family.</text>
</comment>
<keyword evidence="2" id="KW-0067">ATP-binding</keyword>
<dbReference type="InterPro" id="IPR036113">
    <property type="entry name" value="Asp/Glu-ADT_sf_sub_c"/>
</dbReference>
<keyword evidence="1 2" id="KW-0648">Protein biosynthesis</keyword>
<comment type="subunit">
    <text evidence="2">Heterotrimer of A, B and C subunits.</text>
</comment>
<dbReference type="GO" id="GO:0050567">
    <property type="term" value="F:glutaminyl-tRNA synthase (glutamine-hydrolyzing) activity"/>
    <property type="evidence" value="ECO:0007669"/>
    <property type="project" value="UniProtKB-UniRule"/>
</dbReference>
<dbReference type="GO" id="GO:0016740">
    <property type="term" value="F:transferase activity"/>
    <property type="evidence" value="ECO:0007669"/>
    <property type="project" value="UniProtKB-KW"/>
</dbReference>
<dbReference type="PANTHER" id="PTHR15004:SF0">
    <property type="entry name" value="GLUTAMYL-TRNA(GLN) AMIDOTRANSFERASE SUBUNIT C, MITOCHONDRIAL"/>
    <property type="match status" value="1"/>
</dbReference>
<comment type="function">
    <text evidence="2">Allows the formation of correctly charged Asn-tRNA(Asn) or Gln-tRNA(Gln) through the transamidation of misacylated Asp-tRNA(Asn) or Glu-tRNA(Gln) in organisms which lack either or both of asparaginyl-tRNA or glutaminyl-tRNA synthetases. The reaction takes place in the presence of glutamine and ATP through an activated phospho-Asp-tRNA(Asn) or phospho-Glu-tRNA(Gln).</text>
</comment>
<comment type="caution">
    <text evidence="3">The sequence shown here is derived from an EMBL/GenBank/DDBJ whole genome shotgun (WGS) entry which is preliminary data.</text>
</comment>
<dbReference type="GO" id="GO:0006450">
    <property type="term" value="P:regulation of translational fidelity"/>
    <property type="evidence" value="ECO:0007669"/>
    <property type="project" value="InterPro"/>
</dbReference>
<reference evidence="3" key="1">
    <citation type="journal article" date="2020" name="mSystems">
        <title>Genome- and Community-Level Interaction Insights into Carbon Utilization and Element Cycling Functions of Hydrothermarchaeota in Hydrothermal Sediment.</title>
        <authorList>
            <person name="Zhou Z."/>
            <person name="Liu Y."/>
            <person name="Xu W."/>
            <person name="Pan J."/>
            <person name="Luo Z.H."/>
            <person name="Li M."/>
        </authorList>
    </citation>
    <scope>NUCLEOTIDE SEQUENCE [LARGE SCALE GENOMIC DNA]</scope>
    <source>
        <strain evidence="3">SpSt-374</strain>
    </source>
</reference>
<comment type="catalytic activity">
    <reaction evidence="2">
        <text>L-glutamyl-tRNA(Gln) + L-glutamine + ATP + H2O = L-glutaminyl-tRNA(Gln) + L-glutamate + ADP + phosphate + H(+)</text>
        <dbReference type="Rhea" id="RHEA:17521"/>
        <dbReference type="Rhea" id="RHEA-COMP:9681"/>
        <dbReference type="Rhea" id="RHEA-COMP:9684"/>
        <dbReference type="ChEBI" id="CHEBI:15377"/>
        <dbReference type="ChEBI" id="CHEBI:15378"/>
        <dbReference type="ChEBI" id="CHEBI:29985"/>
        <dbReference type="ChEBI" id="CHEBI:30616"/>
        <dbReference type="ChEBI" id="CHEBI:43474"/>
        <dbReference type="ChEBI" id="CHEBI:58359"/>
        <dbReference type="ChEBI" id="CHEBI:78520"/>
        <dbReference type="ChEBI" id="CHEBI:78521"/>
        <dbReference type="ChEBI" id="CHEBI:456216"/>
    </reaction>
</comment>
<sequence>MLDREEVRKVAHLARLELTDAEEEQFTIQLRSILDYFDQLAELDTTNVKPTTRAIEVSNVARSDALQPFGDRDTILSGAPDQDGDFFKVPKILNED</sequence>
<keyword evidence="2" id="KW-0436">Ligase</keyword>
<dbReference type="GO" id="GO:0070681">
    <property type="term" value="P:glutaminyl-tRNAGln biosynthesis via transamidation"/>
    <property type="evidence" value="ECO:0007669"/>
    <property type="project" value="TreeGrafter"/>
</dbReference>
<dbReference type="Gene3D" id="1.10.20.60">
    <property type="entry name" value="Glu-tRNAGln amidotransferase C subunit, N-terminal domain"/>
    <property type="match status" value="1"/>
</dbReference>
<dbReference type="NCBIfam" id="TIGR00135">
    <property type="entry name" value="gatC"/>
    <property type="match status" value="1"/>
</dbReference>
<dbReference type="Pfam" id="PF02686">
    <property type="entry name" value="GatC"/>
    <property type="match status" value="1"/>
</dbReference>
<evidence type="ECO:0000256" key="2">
    <source>
        <dbReference type="HAMAP-Rule" id="MF_00122"/>
    </source>
</evidence>
<proteinExistence type="inferred from homology"/>
<keyword evidence="3" id="KW-0808">Transferase</keyword>
<evidence type="ECO:0000313" key="3">
    <source>
        <dbReference type="EMBL" id="HGF99868.1"/>
    </source>
</evidence>
<keyword evidence="2" id="KW-0547">Nucleotide-binding</keyword>
<dbReference type="AlphaFoldDB" id="A0A7C3ZTY6"/>
<dbReference type="SUPFAM" id="SSF141000">
    <property type="entry name" value="Glu-tRNAGln amidotransferase C subunit"/>
    <property type="match status" value="1"/>
</dbReference>
<dbReference type="EMBL" id="DSPX01000040">
    <property type="protein sequence ID" value="HGF99868.1"/>
    <property type="molecule type" value="Genomic_DNA"/>
</dbReference>
<evidence type="ECO:0000256" key="1">
    <source>
        <dbReference type="ARBA" id="ARBA00022917"/>
    </source>
</evidence>
<dbReference type="GO" id="GO:0005524">
    <property type="term" value="F:ATP binding"/>
    <property type="evidence" value="ECO:0007669"/>
    <property type="project" value="UniProtKB-KW"/>
</dbReference>
<organism evidence="3">
    <name type="scientific">Planktothricoides sp. SpSt-374</name>
    <dbReference type="NCBI Taxonomy" id="2282167"/>
    <lineage>
        <taxon>Bacteria</taxon>
        <taxon>Bacillati</taxon>
        <taxon>Cyanobacteriota</taxon>
        <taxon>Cyanophyceae</taxon>
        <taxon>Oscillatoriophycideae</taxon>
        <taxon>Oscillatoriales</taxon>
        <taxon>Oscillatoriaceae</taxon>
        <taxon>Planktothricoides</taxon>
    </lineage>
</organism>
<comment type="catalytic activity">
    <reaction evidence="2">
        <text>L-aspartyl-tRNA(Asn) + L-glutamine + ATP + H2O = L-asparaginyl-tRNA(Asn) + L-glutamate + ADP + phosphate + 2 H(+)</text>
        <dbReference type="Rhea" id="RHEA:14513"/>
        <dbReference type="Rhea" id="RHEA-COMP:9674"/>
        <dbReference type="Rhea" id="RHEA-COMP:9677"/>
        <dbReference type="ChEBI" id="CHEBI:15377"/>
        <dbReference type="ChEBI" id="CHEBI:15378"/>
        <dbReference type="ChEBI" id="CHEBI:29985"/>
        <dbReference type="ChEBI" id="CHEBI:30616"/>
        <dbReference type="ChEBI" id="CHEBI:43474"/>
        <dbReference type="ChEBI" id="CHEBI:58359"/>
        <dbReference type="ChEBI" id="CHEBI:78515"/>
        <dbReference type="ChEBI" id="CHEBI:78516"/>
        <dbReference type="ChEBI" id="CHEBI:456216"/>
    </reaction>
</comment>
<name>A0A7C3ZTY6_9CYAN</name>
<dbReference type="InterPro" id="IPR003837">
    <property type="entry name" value="GatC"/>
</dbReference>
<gene>
    <name evidence="2 3" type="primary">gatC</name>
    <name evidence="3" type="ORF">ENR15_04170</name>
</gene>
<dbReference type="EC" id="6.3.5.-" evidence="2"/>
<protein>
    <recommendedName>
        <fullName evidence="2">Aspartyl/glutamyl-tRNA(Asn/Gln) amidotransferase subunit C</fullName>
        <shortName evidence="2">Asp/Glu-ADT subunit C</shortName>
        <ecNumber evidence="2">6.3.5.-</ecNumber>
    </recommendedName>
</protein>
<dbReference type="HAMAP" id="MF_00122">
    <property type="entry name" value="GatC"/>
    <property type="match status" value="1"/>
</dbReference>
<dbReference type="PANTHER" id="PTHR15004">
    <property type="entry name" value="GLUTAMYL-TRNA(GLN) AMIDOTRANSFERASE SUBUNIT C, MITOCHONDRIAL"/>
    <property type="match status" value="1"/>
</dbReference>